<keyword evidence="4" id="KW-0472">Membrane</keyword>
<dbReference type="InterPro" id="IPR038261">
    <property type="entry name" value="GPP34-like_sf"/>
</dbReference>
<evidence type="ECO:0000256" key="3">
    <source>
        <dbReference type="ARBA" id="ARBA00023121"/>
    </source>
</evidence>
<dbReference type="GO" id="GO:0070273">
    <property type="term" value="F:phosphatidylinositol-4-phosphate binding"/>
    <property type="evidence" value="ECO:0007669"/>
    <property type="project" value="InterPro"/>
</dbReference>
<keyword evidence="3" id="KW-0446">Lipid-binding</keyword>
<protein>
    <submittedName>
        <fullName evidence="5">GPP34 family phosphoprotein</fullName>
    </submittedName>
</protein>
<proteinExistence type="predicted"/>
<evidence type="ECO:0000313" key="6">
    <source>
        <dbReference type="Proteomes" id="UP000293764"/>
    </source>
</evidence>
<dbReference type="Pfam" id="PF05719">
    <property type="entry name" value="GPP34"/>
    <property type="match status" value="1"/>
</dbReference>
<dbReference type="GO" id="GO:0005737">
    <property type="term" value="C:cytoplasm"/>
    <property type="evidence" value="ECO:0007669"/>
    <property type="project" value="UniProtKB-ARBA"/>
</dbReference>
<dbReference type="Gene3D" id="1.10.3630.10">
    <property type="entry name" value="yeast vps74-n-term truncation variant domain like"/>
    <property type="match status" value="1"/>
</dbReference>
<comment type="caution">
    <text evidence="5">The sequence shown here is derived from an EMBL/GenBank/DDBJ whole genome shotgun (WGS) entry which is preliminary data.</text>
</comment>
<reference evidence="5 6" key="1">
    <citation type="submission" date="2019-01" db="EMBL/GenBank/DDBJ databases">
        <title>Novel species of Cellulomonas.</title>
        <authorList>
            <person name="Liu Q."/>
            <person name="Xin Y.-H."/>
        </authorList>
    </citation>
    <scope>NUCLEOTIDE SEQUENCE [LARGE SCALE GENOMIC DNA]</scope>
    <source>
        <strain evidence="5 6">HLT2-17</strain>
    </source>
</reference>
<gene>
    <name evidence="5" type="ORF">EUA98_16425</name>
</gene>
<dbReference type="OrthoDB" id="4962633at2"/>
<sequence length="242" mass="25339">MLRWSRVGAAELCQGRHMTAMTLSEELLLLAHDDESDQPGATVALGTGLAGALLLDLAAEGLVVAKGKTLVGVAGTASRPLLAATLTELLASDEPRPAQHWLTQLPPALAPLRTQIATSLAERGALTEERCTALGLVVTAPWPDVDPALEHELRARLQRVLVYSGEPDAHTALLISLLRPLAMVRNVVDKHHRKQADARAKAITQATADATATPAAVARPVHVAQAAVLAAVMTATTVTTTA</sequence>
<organism evidence="5 6">
    <name type="scientific">Pengzhenrongella frigida</name>
    <dbReference type="NCBI Taxonomy" id="1259133"/>
    <lineage>
        <taxon>Bacteria</taxon>
        <taxon>Bacillati</taxon>
        <taxon>Actinomycetota</taxon>
        <taxon>Actinomycetes</taxon>
        <taxon>Micrococcales</taxon>
        <taxon>Pengzhenrongella</taxon>
    </lineage>
</organism>
<keyword evidence="2" id="KW-0333">Golgi apparatus</keyword>
<dbReference type="EMBL" id="SDWW01000048">
    <property type="protein sequence ID" value="RYV49887.1"/>
    <property type="molecule type" value="Genomic_DNA"/>
</dbReference>
<comment type="subcellular location">
    <subcellularLocation>
        <location evidence="1">Golgi apparatus membrane</location>
        <topology evidence="1">Peripheral membrane protein</topology>
        <orientation evidence="1">Cytoplasmic side</orientation>
    </subcellularLocation>
</comment>
<accession>A0A4Q5N083</accession>
<evidence type="ECO:0000256" key="2">
    <source>
        <dbReference type="ARBA" id="ARBA00023034"/>
    </source>
</evidence>
<dbReference type="AlphaFoldDB" id="A0A4Q5N083"/>
<name>A0A4Q5N083_9MICO</name>
<evidence type="ECO:0000256" key="1">
    <source>
        <dbReference type="ARBA" id="ARBA00004255"/>
    </source>
</evidence>
<dbReference type="GO" id="GO:0012505">
    <property type="term" value="C:endomembrane system"/>
    <property type="evidence" value="ECO:0007669"/>
    <property type="project" value="UniProtKB-ARBA"/>
</dbReference>
<evidence type="ECO:0000256" key="4">
    <source>
        <dbReference type="ARBA" id="ARBA00023136"/>
    </source>
</evidence>
<dbReference type="InterPro" id="IPR008628">
    <property type="entry name" value="GPP34-like"/>
</dbReference>
<keyword evidence="6" id="KW-1185">Reference proteome</keyword>
<evidence type="ECO:0000313" key="5">
    <source>
        <dbReference type="EMBL" id="RYV49887.1"/>
    </source>
</evidence>
<dbReference type="Proteomes" id="UP000293764">
    <property type="component" value="Unassembled WGS sequence"/>
</dbReference>